<dbReference type="AlphaFoldDB" id="A0A0A1YDN4"/>
<evidence type="ECO:0000313" key="2">
    <source>
        <dbReference type="Proteomes" id="UP000030063"/>
    </source>
</evidence>
<sequence>MSQLRVFYNSACPVCNAGIESQRRRMQATDSCPVEWIDVQRNPAAVEELGAELEQVRERLYLKDEQGQIKIGVDAFSALFQRTQGQHWLGRLLRLPGLHGLARWSYNLFARALYSWNRRKRHW</sequence>
<dbReference type="Proteomes" id="UP000030063">
    <property type="component" value="Unassembled WGS sequence"/>
</dbReference>
<dbReference type="OrthoDB" id="5294764at2"/>
<dbReference type="GO" id="GO:0015035">
    <property type="term" value="F:protein-disulfide reductase activity"/>
    <property type="evidence" value="ECO:0007669"/>
    <property type="project" value="InterPro"/>
</dbReference>
<proteinExistence type="predicted"/>
<dbReference type="Pfam" id="PF04134">
    <property type="entry name" value="DCC1-like"/>
    <property type="match status" value="1"/>
</dbReference>
<reference evidence="1 2" key="1">
    <citation type="journal article" date="2014" name="Genome Announc.">
        <title>Draft Genome Sequence of Petroleum Oil-Degrading Marine Bacterium Pseudomonas taeanensis Strain MS-3, Isolated from a Crude Oil-Contaminated Seashore.</title>
        <authorList>
            <person name="Lee S.Y."/>
            <person name="Kim S.H."/>
            <person name="Lee D.G."/>
            <person name="Shin S."/>
            <person name="Yun S.H."/>
            <person name="Choi C.W."/>
            <person name="Chung Y.H."/>
            <person name="Choi J.S."/>
            <person name="Kahng H.Y."/>
            <person name="Kim S.I."/>
        </authorList>
    </citation>
    <scope>NUCLEOTIDE SEQUENCE [LARGE SCALE GENOMIC DNA]</scope>
    <source>
        <strain evidence="1 2">MS-3</strain>
    </source>
</reference>
<keyword evidence="2" id="KW-1185">Reference proteome</keyword>
<gene>
    <name evidence="1" type="ORF">TMS3_0123545</name>
</gene>
<name>A0A0A1YDN4_9PSED</name>
<evidence type="ECO:0000313" key="1">
    <source>
        <dbReference type="EMBL" id="KFX67550.1"/>
    </source>
</evidence>
<dbReference type="RefSeq" id="WP_025167640.1">
    <property type="nucleotide sequence ID" value="NZ_AWSQ01000010.1"/>
</dbReference>
<comment type="caution">
    <text evidence="1">The sequence shown here is derived from an EMBL/GenBank/DDBJ whole genome shotgun (WGS) entry which is preliminary data.</text>
</comment>
<organism evidence="1 2">
    <name type="scientific">Pseudomonas taeanensis MS-3</name>
    <dbReference type="NCBI Taxonomy" id="1395571"/>
    <lineage>
        <taxon>Bacteria</taxon>
        <taxon>Pseudomonadati</taxon>
        <taxon>Pseudomonadota</taxon>
        <taxon>Gammaproteobacteria</taxon>
        <taxon>Pseudomonadales</taxon>
        <taxon>Pseudomonadaceae</taxon>
        <taxon>Pseudomonas</taxon>
    </lineage>
</organism>
<accession>A0A0A1YDN4</accession>
<dbReference type="EMBL" id="AWSQ01000010">
    <property type="protein sequence ID" value="KFX67550.1"/>
    <property type="molecule type" value="Genomic_DNA"/>
</dbReference>
<dbReference type="eggNOG" id="COG3011">
    <property type="taxonomic scope" value="Bacteria"/>
</dbReference>
<dbReference type="InterPro" id="IPR007263">
    <property type="entry name" value="DCC1-like"/>
</dbReference>
<protein>
    <submittedName>
        <fullName evidence="1">Thiol-disulfide oxidoreductase</fullName>
    </submittedName>
</protein>